<dbReference type="AntiFam" id="ANF00095">
    <property type="entry name" value="Shadow ORF (opposite ABC transporters)"/>
</dbReference>
<organism evidence="1">
    <name type="scientific">bioreactor metagenome</name>
    <dbReference type="NCBI Taxonomy" id="1076179"/>
    <lineage>
        <taxon>unclassified sequences</taxon>
        <taxon>metagenomes</taxon>
        <taxon>ecological metagenomes</taxon>
    </lineage>
</organism>
<name>A0A645J267_9ZZZZ</name>
<reference evidence="1" key="1">
    <citation type="submission" date="2019-08" db="EMBL/GenBank/DDBJ databases">
        <authorList>
            <person name="Kucharzyk K."/>
            <person name="Murdoch R.W."/>
            <person name="Higgins S."/>
            <person name="Loffler F."/>
        </authorList>
    </citation>
    <scope>NUCLEOTIDE SEQUENCE</scope>
</reference>
<sequence>MGIAVEVLRLQSAVAHDFQNVGAVLALWYDVVLAYRFADDLANRHPRRKARIRILKDHLHLGAHPPQVLSGYFCEVFAVEENRSVGNVVQAQNRASYSRFAAAALADEPHRGAAFNFERNAVNRFDECLCLTED</sequence>
<accession>A0A645J267</accession>
<gene>
    <name evidence="1" type="ORF">SDC9_205479</name>
</gene>
<proteinExistence type="predicted"/>
<evidence type="ECO:0000313" key="1">
    <source>
        <dbReference type="EMBL" id="MPN57785.1"/>
    </source>
</evidence>
<comment type="caution">
    <text evidence="1">The sequence shown here is derived from an EMBL/GenBank/DDBJ whole genome shotgun (WGS) entry which is preliminary data.</text>
</comment>
<protein>
    <submittedName>
        <fullName evidence="1">Uncharacterized protein</fullName>
    </submittedName>
</protein>
<dbReference type="EMBL" id="VSSQ01129768">
    <property type="protein sequence ID" value="MPN57785.1"/>
    <property type="molecule type" value="Genomic_DNA"/>
</dbReference>
<dbReference type="AlphaFoldDB" id="A0A645J267"/>